<sequence length="51" mass="5487">MDTALAIERPADLTAAWLTATIRAGTVADFAVERIDIGQMSEDRNMPARPG</sequence>
<keyword evidence="2" id="KW-1185">Reference proteome</keyword>
<reference evidence="1 2" key="1">
    <citation type="journal article" date="2019" name="Emerg. Microbes Infect.">
        <title>Comprehensive subspecies identification of 175 nontuberculous mycobacteria species based on 7547 genomic profiles.</title>
        <authorList>
            <person name="Matsumoto Y."/>
            <person name="Kinjo T."/>
            <person name="Motooka D."/>
            <person name="Nabeya D."/>
            <person name="Jung N."/>
            <person name="Uechi K."/>
            <person name="Horii T."/>
            <person name="Iida T."/>
            <person name="Fujita J."/>
            <person name="Nakamura S."/>
        </authorList>
    </citation>
    <scope>NUCLEOTIDE SEQUENCE [LARGE SCALE GENOMIC DNA]</scope>
    <source>
        <strain evidence="1 2">JCM 15657</strain>
    </source>
</reference>
<name>A0A7I7NMH1_9MYCO</name>
<dbReference type="EMBL" id="AP022581">
    <property type="protein sequence ID" value="BBX96727.1"/>
    <property type="molecule type" value="Genomic_DNA"/>
</dbReference>
<protein>
    <submittedName>
        <fullName evidence="1">Uncharacterized protein</fullName>
    </submittedName>
</protein>
<dbReference type="AlphaFoldDB" id="A0A7I7NMH1"/>
<gene>
    <name evidence="1" type="ORF">MLAC_20210</name>
</gene>
<organism evidence="1 2">
    <name type="scientific">Mycobacterium lacus</name>
    <dbReference type="NCBI Taxonomy" id="169765"/>
    <lineage>
        <taxon>Bacteria</taxon>
        <taxon>Bacillati</taxon>
        <taxon>Actinomycetota</taxon>
        <taxon>Actinomycetes</taxon>
        <taxon>Mycobacteriales</taxon>
        <taxon>Mycobacteriaceae</taxon>
        <taxon>Mycobacterium</taxon>
    </lineage>
</organism>
<evidence type="ECO:0000313" key="1">
    <source>
        <dbReference type="EMBL" id="BBX96727.1"/>
    </source>
</evidence>
<proteinExistence type="predicted"/>
<evidence type="ECO:0000313" key="2">
    <source>
        <dbReference type="Proteomes" id="UP000466396"/>
    </source>
</evidence>
<dbReference type="Proteomes" id="UP000466396">
    <property type="component" value="Chromosome"/>
</dbReference>
<dbReference type="RefSeq" id="WP_163745475.1">
    <property type="nucleotide sequence ID" value="NZ_AP022581.1"/>
</dbReference>
<accession>A0A7I7NMH1</accession>
<dbReference type="KEGG" id="mlj:MLAC_20210"/>